<dbReference type="InterPro" id="IPR008894">
    <property type="entry name" value="QdtA_cupin_dom"/>
</dbReference>
<evidence type="ECO:0000313" key="3">
    <source>
        <dbReference type="Proteomes" id="UP000642468"/>
    </source>
</evidence>
<dbReference type="InterPro" id="IPR011051">
    <property type="entry name" value="RmlC_Cupin_sf"/>
</dbReference>
<comment type="caution">
    <text evidence="2">The sequence shown here is derived from an EMBL/GenBank/DDBJ whole genome shotgun (WGS) entry which is preliminary data.</text>
</comment>
<name>A0ABR8JLR0_9BACT</name>
<dbReference type="Proteomes" id="UP000642468">
    <property type="component" value="Unassembled WGS sequence"/>
</dbReference>
<reference evidence="2 3" key="1">
    <citation type="submission" date="2020-09" db="EMBL/GenBank/DDBJ databases">
        <authorList>
            <person name="Kim M.K."/>
        </authorList>
    </citation>
    <scope>NUCLEOTIDE SEQUENCE [LARGE SCALE GENOMIC DNA]</scope>
    <source>
        <strain evidence="2 3">BT646</strain>
    </source>
</reference>
<dbReference type="Gene3D" id="2.60.120.10">
    <property type="entry name" value="Jelly Rolls"/>
    <property type="match status" value="1"/>
</dbReference>
<accession>A0ABR8JLR0</accession>
<dbReference type="EMBL" id="JACWZZ010000004">
    <property type="protein sequence ID" value="MBD2716825.1"/>
    <property type="molecule type" value="Genomic_DNA"/>
</dbReference>
<organism evidence="2 3">
    <name type="scientific">Hymenobacter duratus</name>
    <dbReference type="NCBI Taxonomy" id="2771356"/>
    <lineage>
        <taxon>Bacteria</taxon>
        <taxon>Pseudomonadati</taxon>
        <taxon>Bacteroidota</taxon>
        <taxon>Cytophagia</taxon>
        <taxon>Cytophagales</taxon>
        <taxon>Hymenobacteraceae</taxon>
        <taxon>Hymenobacter</taxon>
    </lineage>
</organism>
<sequence length="131" mass="14601">MPLPVIGDAASGYTVAVEPGQLPFAVARVYWTYGTPADVLRGHHAHRTLEQLLVAVKGRLDVTLENSAGEQQKFTLERPDVGLYLPGLYWRTIRFHEQAVLLCLVSQPYSEASYIRDYAAFRDLAKAPDTL</sequence>
<dbReference type="Pfam" id="PF05523">
    <property type="entry name" value="FdtA"/>
    <property type="match status" value="1"/>
</dbReference>
<protein>
    <submittedName>
        <fullName evidence="2">FdtA/QdtA family cupin domain-containing protein</fullName>
    </submittedName>
</protein>
<evidence type="ECO:0000259" key="1">
    <source>
        <dbReference type="Pfam" id="PF05523"/>
    </source>
</evidence>
<dbReference type="InterPro" id="IPR014710">
    <property type="entry name" value="RmlC-like_jellyroll"/>
</dbReference>
<keyword evidence="3" id="KW-1185">Reference proteome</keyword>
<dbReference type="SUPFAM" id="SSF51182">
    <property type="entry name" value="RmlC-like cupins"/>
    <property type="match status" value="1"/>
</dbReference>
<dbReference type="CDD" id="cd20292">
    <property type="entry name" value="cupin_QdtA-like"/>
    <property type="match status" value="1"/>
</dbReference>
<feature type="domain" description="Sugar 3,4-ketoisomerase QdtA cupin" evidence="1">
    <location>
        <begin position="3"/>
        <end position="124"/>
    </location>
</feature>
<evidence type="ECO:0000313" key="2">
    <source>
        <dbReference type="EMBL" id="MBD2716825.1"/>
    </source>
</evidence>
<proteinExistence type="predicted"/>
<gene>
    <name evidence="2" type="ORF">IC231_17395</name>
</gene>